<dbReference type="InParanoid" id="A0A482X7Z5"/>
<feature type="compositionally biased region" description="Basic and acidic residues" evidence="1">
    <location>
        <begin position="1286"/>
        <end position="1301"/>
    </location>
</feature>
<proteinExistence type="predicted"/>
<feature type="compositionally biased region" description="Basic and acidic residues" evidence="1">
    <location>
        <begin position="1674"/>
        <end position="1693"/>
    </location>
</feature>
<dbReference type="OrthoDB" id="10494984at2759"/>
<feature type="compositionally biased region" description="Polar residues" evidence="1">
    <location>
        <begin position="1649"/>
        <end position="1672"/>
    </location>
</feature>
<feature type="region of interest" description="Disordered" evidence="1">
    <location>
        <begin position="1823"/>
        <end position="1844"/>
    </location>
</feature>
<feature type="region of interest" description="Disordered" evidence="1">
    <location>
        <begin position="1479"/>
        <end position="1597"/>
    </location>
</feature>
<organism evidence="2 3">
    <name type="scientific">Laodelphax striatellus</name>
    <name type="common">Small brown planthopper</name>
    <name type="synonym">Delphax striatella</name>
    <dbReference type="NCBI Taxonomy" id="195883"/>
    <lineage>
        <taxon>Eukaryota</taxon>
        <taxon>Metazoa</taxon>
        <taxon>Ecdysozoa</taxon>
        <taxon>Arthropoda</taxon>
        <taxon>Hexapoda</taxon>
        <taxon>Insecta</taxon>
        <taxon>Pterygota</taxon>
        <taxon>Neoptera</taxon>
        <taxon>Paraneoptera</taxon>
        <taxon>Hemiptera</taxon>
        <taxon>Auchenorrhyncha</taxon>
        <taxon>Fulgoroidea</taxon>
        <taxon>Delphacidae</taxon>
        <taxon>Criomorphinae</taxon>
        <taxon>Laodelphax</taxon>
    </lineage>
</organism>
<comment type="caution">
    <text evidence="2">The sequence shown here is derived from an EMBL/GenBank/DDBJ whole genome shotgun (WGS) entry which is preliminary data.</text>
</comment>
<feature type="region of interest" description="Disordered" evidence="1">
    <location>
        <begin position="1640"/>
        <end position="1699"/>
    </location>
</feature>
<keyword evidence="3" id="KW-1185">Reference proteome</keyword>
<feature type="region of interest" description="Disordered" evidence="1">
    <location>
        <begin position="1400"/>
        <end position="1424"/>
    </location>
</feature>
<feature type="compositionally biased region" description="Basic and acidic residues" evidence="1">
    <location>
        <begin position="237"/>
        <end position="267"/>
    </location>
</feature>
<accession>A0A482X7Z5</accession>
<feature type="region of interest" description="Disordered" evidence="1">
    <location>
        <begin position="237"/>
        <end position="268"/>
    </location>
</feature>
<feature type="region of interest" description="Disordered" evidence="1">
    <location>
        <begin position="1042"/>
        <end position="1074"/>
    </location>
</feature>
<feature type="compositionally biased region" description="Polar residues" evidence="1">
    <location>
        <begin position="1584"/>
        <end position="1597"/>
    </location>
</feature>
<dbReference type="Proteomes" id="UP000291343">
    <property type="component" value="Unassembled WGS sequence"/>
</dbReference>
<evidence type="ECO:0000256" key="1">
    <source>
        <dbReference type="SAM" id="MobiDB-lite"/>
    </source>
</evidence>
<protein>
    <submittedName>
        <fullName evidence="2">Uncharacterized protein</fullName>
    </submittedName>
</protein>
<name>A0A482X7Z5_LAOST</name>
<feature type="region of interest" description="Disordered" evidence="1">
    <location>
        <begin position="1266"/>
        <end position="1314"/>
    </location>
</feature>
<evidence type="ECO:0000313" key="3">
    <source>
        <dbReference type="Proteomes" id="UP000291343"/>
    </source>
</evidence>
<gene>
    <name evidence="2" type="ORF">LSTR_LSTR005268</name>
</gene>
<evidence type="ECO:0000313" key="2">
    <source>
        <dbReference type="EMBL" id="RZF41806.1"/>
    </source>
</evidence>
<feature type="compositionally biased region" description="Basic and acidic residues" evidence="1">
    <location>
        <begin position="1829"/>
        <end position="1844"/>
    </location>
</feature>
<feature type="compositionally biased region" description="Basic and acidic residues" evidence="1">
    <location>
        <begin position="1543"/>
        <end position="1560"/>
    </location>
</feature>
<dbReference type="EMBL" id="QKKF02016138">
    <property type="protein sequence ID" value="RZF41806.1"/>
    <property type="molecule type" value="Genomic_DNA"/>
</dbReference>
<feature type="compositionally biased region" description="Basic and acidic residues" evidence="1">
    <location>
        <begin position="1479"/>
        <end position="1494"/>
    </location>
</feature>
<reference evidence="2 3" key="1">
    <citation type="journal article" date="2017" name="Gigascience">
        <title>Genome sequence of the small brown planthopper, Laodelphax striatellus.</title>
        <authorList>
            <person name="Zhu J."/>
            <person name="Jiang F."/>
            <person name="Wang X."/>
            <person name="Yang P."/>
            <person name="Bao Y."/>
            <person name="Zhao W."/>
            <person name="Wang W."/>
            <person name="Lu H."/>
            <person name="Wang Q."/>
            <person name="Cui N."/>
            <person name="Li J."/>
            <person name="Chen X."/>
            <person name="Luo L."/>
            <person name="Yu J."/>
            <person name="Kang L."/>
            <person name="Cui F."/>
        </authorList>
    </citation>
    <scope>NUCLEOTIDE SEQUENCE [LARGE SCALE GENOMIC DNA]</scope>
    <source>
        <strain evidence="2">Lst14</strain>
    </source>
</reference>
<sequence length="1903" mass="215668">MLIFPQILVPNLKFGHCELCSGLATNGGNSRTGSHRPYHSSLHASRSEQFIAINEENISFGEKHHKYNDVRRSLKTITGELGAQVLNKAYKLSNNIVEWANNLNKTQTPIVEDGRVEKSPRLSRRCRSCDPRHLKSEKVKTTNASRFQKKDFNKLSVHKFGSAVEAIKPSLRDSLNTSFYSVLSTQPHRRYSKLREDIVTQEESGDTAENPKSNLNETVTSIGYLYTNVEKKRMYKKEKSISESDSLSKVENARTKVEAGESKERSSKPKCYPMSRNFSFAFFQPLTNAHFFTTLSQCQLDTVSNECPRTLFAPQYLTIEQNFLGRINGSRESSIAVGNALVNKARGIPQKVFQIALLSCYQDLDKTKTINETILNKLICSCKSFLQPSLSTVDINGGELVASKSSISKDILPPNGENNLDRIDGFKDTSQNDEVKTTKEHSENDGVVTVEGKVFKTSDETLNKLLLLVKQTKIAQENCLENPILDQILSPSILRKQVEAKIDLLSSSVDLASDLPDMKRNPLSQMNHVASSSKNDLKFCGEFFSEDFPGGVEFENLKGKPPVSEKSIFRVLKAFKDIVRDDSNSVINSQTYSSYTDPVVIDESMIATEAFMARKNIYNSEIEETYETDKNVPKEKLDNVEVDKNLINRFSATTNIIKIGEDIGRNYPTFFQSIPQKNSELMLQCNSMRLHSFIANYNPNIRRASNLANNSNINAQSKGLSKSHSNVLFKPTQSNNLMQLERSISRGKTLNNKKKITSQALINIFNENLNLKSKANDFPENITLYNLYDDRFDKLREVVVSRVSSTYKSLLAGSSSLKVFPAQNQKPEAIILPDRKNMKTKASLNLEKLVFKPRSIGAMISTLDSNSAQLNRNKDMNVNRVVTSDNNASYFKAVEGENEITRINKLNKLGKKLASSTKKELRYSWKSGNETLSSFTANNTRGSISNTSTPENNIELENEELRESSSHLLKSNNLRIFMPEKKKSIESLTEVNEVNFQGRRQFGILNSNVDSKFYRNAPKPKNVSFIRLRTKTSMENDLISEMSNSGSNRGFPPFNNNNDSAAEFSTQQSGSQRSLIAEPGIRGREKSLLKIEVGGERKIAFDDKEQIDSFNLMKPVNKVVKQSDGVTKLNRYARKLRHSVKYGSVFSDLDKSSVQMKPSGNLVGVMNFREIGKKTKSNNKSSLIAKPKEVPNPFRIPPEINDTANVVLRPDQVENIRERLMSDRSKMSELYKEPSQHDLNLSDRVVLSKTRGLEIDDEGSKKFANIFKKGGSLGGGSGSNKPPSNKNDKKDSTERKVKSIESRSSNTKKKSSMKVLGDYTRDAYKSEKTIDENKISSIELMKSVRSDRPSKSLSAEFLVRPYPTNSAQKDNRSVPRFSTKKLKDNLEVFKQKNEINSVKGEIMSNEVQEKQTENLPSSYKSEKPQSIKLVIEQKPRKTVSSTEKRKYYFGIQAKENSTNVLSKNEYKIKENKEQRETIFKVDEKPKLAAAEPRRRPNTIESFIRNESKDNSDYRSLKQKNTADFKNDENKKIFNERAIGPTRLESRSKSLNERAIDKEPNIDAEFQQPRTERQQDNLLSGVWQRGNSKNTLSNHDFKSSFISNSRKNERTSGKSLFFINDDGSKDKNSRPGTSAILRLKTAKAVRSHSSEYQKVSSPDKSLNSKNEHNNVLSNYEKDNENKPKQEGEESDKIHSTSIRSDSLLTQTNSLYRNILTKDRKDGEIKGLEARGFEYNQKKYSSKKTDKETQTIIEERPKSRKVQNDKVAGTDHQFSKSILKPPFEDVRIEEDKVAFSHSFSKRPSSAILKDTVTLNDYEKITKKSKSSHSAKYLDKNKPSSDSNEQDRTIFDSTKLEGFQTMRVFADERRKETENKNVIQIKNLRNQEELFRSPLSLSKLIQTKSL</sequence>
<feature type="compositionally biased region" description="Basic and acidic residues" evidence="1">
    <location>
        <begin position="1503"/>
        <end position="1534"/>
    </location>
</feature>